<evidence type="ECO:0008006" key="4">
    <source>
        <dbReference type="Google" id="ProtNLM"/>
    </source>
</evidence>
<protein>
    <recommendedName>
        <fullName evidence="4">F-box domain-containing protein</fullName>
    </recommendedName>
</protein>
<dbReference type="STRING" id="2060906.A0A0H1BGA4"/>
<evidence type="ECO:0000256" key="1">
    <source>
        <dbReference type="SAM" id="MobiDB-lite"/>
    </source>
</evidence>
<dbReference type="Proteomes" id="UP000053573">
    <property type="component" value="Unassembled WGS sequence"/>
</dbReference>
<evidence type="ECO:0000313" key="3">
    <source>
        <dbReference type="Proteomes" id="UP000053573"/>
    </source>
</evidence>
<dbReference type="OrthoDB" id="4188687at2759"/>
<feature type="region of interest" description="Disordered" evidence="1">
    <location>
        <begin position="448"/>
        <end position="476"/>
    </location>
</feature>
<sequence>MASLGSLAPEILLEIISHVTSASDLISLSLQCRKFSQLAAAKLQQIRPYHRIRLTLDQQVTNMYHSLMAILRNRSLGLYAELMEIDTPLPDRIPMSTQTVSSDEWDAEEHKLVVDVVREIDFYGGECRIAEDSWPIPSYLDGVVLCVLQGNQDLGDISFLSSIQQKGFAHSAAAIFPAICPNLKLLKLSNRTGSTVINILRLINGSTQTKCLRNLRHVSTFVQTRTQEHTILEFLASCHQLQSMETLSVEDLTVWRPRGTAYSQPPHDSTPMPDSNVSKIHLTRCNIPLELLAPIFKPPKALRELKYSARALFCAGKSSDCIDPSILGRHLQVHRSTLRILDLDLAQCARCSANSGFPVDDTTPASPGTASATQITSGELAMKREETGRPLTGASSIGSLHGFSALTHLSIGVSFLLGPDSDEVRFADYWEENYPEAEEQLKQQPWKYNSPLRPASPLPSPPSPSASPVSGPSTARRRLIDRLPPNLEYLCIRGYDHGKAGGRWTSLISELMDKKAACFPRLKEVAGVMEYIPSLAPAVFD</sequence>
<evidence type="ECO:0000313" key="2">
    <source>
        <dbReference type="EMBL" id="KLJ08236.1"/>
    </source>
</evidence>
<proteinExistence type="predicted"/>
<gene>
    <name evidence="2" type="ORF">EMPG_16332</name>
</gene>
<reference evidence="3" key="1">
    <citation type="journal article" date="2015" name="PLoS Genet.">
        <title>The dynamic genome and transcriptome of the human fungal pathogen Blastomyces and close relative Emmonsia.</title>
        <authorList>
            <person name="Munoz J.F."/>
            <person name="Gauthier G.M."/>
            <person name="Desjardins C.A."/>
            <person name="Gallo J.E."/>
            <person name="Holder J."/>
            <person name="Sullivan T.D."/>
            <person name="Marty A.J."/>
            <person name="Carmen J.C."/>
            <person name="Chen Z."/>
            <person name="Ding L."/>
            <person name="Gujja S."/>
            <person name="Magrini V."/>
            <person name="Misas E."/>
            <person name="Mitreva M."/>
            <person name="Priest M."/>
            <person name="Saif S."/>
            <person name="Whiston E.A."/>
            <person name="Young S."/>
            <person name="Zeng Q."/>
            <person name="Goldman W.E."/>
            <person name="Mardis E.R."/>
            <person name="Taylor J.W."/>
            <person name="McEwen J.G."/>
            <person name="Clay O.K."/>
            <person name="Klein B.S."/>
            <person name="Cuomo C.A."/>
        </authorList>
    </citation>
    <scope>NUCLEOTIDE SEQUENCE [LARGE SCALE GENOMIC DNA]</scope>
    <source>
        <strain evidence="3">UAMH 139</strain>
    </source>
</reference>
<keyword evidence="3" id="KW-1185">Reference proteome</keyword>
<feature type="compositionally biased region" description="Pro residues" evidence="1">
    <location>
        <begin position="454"/>
        <end position="465"/>
    </location>
</feature>
<comment type="caution">
    <text evidence="2">The sequence shown here is derived from an EMBL/GenBank/DDBJ whole genome shotgun (WGS) entry which is preliminary data.</text>
</comment>
<accession>A0A0H1BGA4</accession>
<dbReference type="AlphaFoldDB" id="A0A0H1BGA4"/>
<dbReference type="EMBL" id="LDEV01002639">
    <property type="protein sequence ID" value="KLJ08236.1"/>
    <property type="molecule type" value="Genomic_DNA"/>
</dbReference>
<name>A0A0H1BGA4_9EURO</name>
<organism evidence="2 3">
    <name type="scientific">Blastomyces silverae</name>
    <dbReference type="NCBI Taxonomy" id="2060906"/>
    <lineage>
        <taxon>Eukaryota</taxon>
        <taxon>Fungi</taxon>
        <taxon>Dikarya</taxon>
        <taxon>Ascomycota</taxon>
        <taxon>Pezizomycotina</taxon>
        <taxon>Eurotiomycetes</taxon>
        <taxon>Eurotiomycetidae</taxon>
        <taxon>Onygenales</taxon>
        <taxon>Ajellomycetaceae</taxon>
        <taxon>Blastomyces</taxon>
    </lineage>
</organism>